<evidence type="ECO:0008006" key="2">
    <source>
        <dbReference type="Google" id="ProtNLM"/>
    </source>
</evidence>
<dbReference type="EMBL" id="CADCWL010000246">
    <property type="protein sequence ID" value="CAA9584250.1"/>
    <property type="molecule type" value="Genomic_DNA"/>
</dbReference>
<sequence length="103" mass="11441">MRQRFRKAVSVWVVAPYVIDLRFGDGHRREVEIEPRSWVKVFAPLHDAARFRQAAVDLDGGSVSCPTGADLAPEFLSCGKETLYGRLEIARTEGIALATPDAR</sequence>
<dbReference type="SUPFAM" id="SSF143880">
    <property type="entry name" value="NE0471 N-terminal domain-like"/>
    <property type="match status" value="1"/>
</dbReference>
<dbReference type="InterPro" id="IPR036782">
    <property type="entry name" value="NE0471-like_N"/>
</dbReference>
<protein>
    <recommendedName>
        <fullName evidence="2">DUF2442 domain-containing protein</fullName>
    </recommendedName>
</protein>
<name>A0A6J4VN93_9BACT</name>
<dbReference type="AlphaFoldDB" id="A0A6J4VN93"/>
<dbReference type="Gene3D" id="3.30.2020.10">
    <property type="entry name" value="NE0471-like N-terminal domain"/>
    <property type="match status" value="1"/>
</dbReference>
<evidence type="ECO:0000313" key="1">
    <source>
        <dbReference type="EMBL" id="CAA9584250.1"/>
    </source>
</evidence>
<organism evidence="1">
    <name type="scientific">uncultured Thermomicrobiales bacterium</name>
    <dbReference type="NCBI Taxonomy" id="1645740"/>
    <lineage>
        <taxon>Bacteria</taxon>
        <taxon>Pseudomonadati</taxon>
        <taxon>Thermomicrobiota</taxon>
        <taxon>Thermomicrobia</taxon>
        <taxon>Thermomicrobiales</taxon>
        <taxon>environmental samples</taxon>
    </lineage>
</organism>
<gene>
    <name evidence="1" type="ORF">AVDCRST_MAG19-4469</name>
</gene>
<reference evidence="1" key="1">
    <citation type="submission" date="2020-02" db="EMBL/GenBank/DDBJ databases">
        <authorList>
            <person name="Meier V. D."/>
        </authorList>
    </citation>
    <scope>NUCLEOTIDE SEQUENCE</scope>
    <source>
        <strain evidence="1">AVDCRST_MAG19</strain>
    </source>
</reference>
<proteinExistence type="predicted"/>
<accession>A0A6J4VN93</accession>